<proteinExistence type="predicted"/>
<dbReference type="AlphaFoldDB" id="A0A7D4Q4W4"/>
<gene>
    <name evidence="2" type="ORF">HQ865_16790</name>
</gene>
<feature type="signal peptide" evidence="1">
    <location>
        <begin position="1"/>
        <end position="23"/>
    </location>
</feature>
<evidence type="ECO:0000313" key="2">
    <source>
        <dbReference type="EMBL" id="QKJ31347.1"/>
    </source>
</evidence>
<reference evidence="2 3" key="1">
    <citation type="submission" date="2020-05" db="EMBL/GenBank/DDBJ databases">
        <title>Mucilaginibacter mali sp. nov.</title>
        <authorList>
            <person name="Kim H.S."/>
            <person name="Lee K.C."/>
            <person name="Suh M.K."/>
            <person name="Kim J.-S."/>
            <person name="Han K.-I."/>
            <person name="Eom M.K."/>
            <person name="Shin Y.K."/>
            <person name="Lee J.-S."/>
        </authorList>
    </citation>
    <scope>NUCLEOTIDE SEQUENCE [LARGE SCALE GENOMIC DNA]</scope>
    <source>
        <strain evidence="2 3">G2-14</strain>
    </source>
</reference>
<dbReference type="Proteomes" id="UP000505355">
    <property type="component" value="Chromosome"/>
</dbReference>
<accession>A0A7D4Q4W4</accession>
<dbReference type="RefSeq" id="WP_173416008.1">
    <property type="nucleotide sequence ID" value="NZ_CP054139.1"/>
</dbReference>
<name>A0A7D4Q4W4_9SPHI</name>
<dbReference type="EMBL" id="CP054139">
    <property type="protein sequence ID" value="QKJ31347.1"/>
    <property type="molecule type" value="Genomic_DNA"/>
</dbReference>
<dbReference type="InterPro" id="IPR026444">
    <property type="entry name" value="Secre_tail"/>
</dbReference>
<protein>
    <submittedName>
        <fullName evidence="2">T9SS type A sorting domain-containing protein</fullName>
    </submittedName>
</protein>
<keyword evidence="3" id="KW-1185">Reference proteome</keyword>
<evidence type="ECO:0000256" key="1">
    <source>
        <dbReference type="SAM" id="SignalP"/>
    </source>
</evidence>
<evidence type="ECO:0000313" key="3">
    <source>
        <dbReference type="Proteomes" id="UP000505355"/>
    </source>
</evidence>
<organism evidence="2 3">
    <name type="scientific">Mucilaginibacter mali</name>
    <dbReference type="NCBI Taxonomy" id="2740462"/>
    <lineage>
        <taxon>Bacteria</taxon>
        <taxon>Pseudomonadati</taxon>
        <taxon>Bacteroidota</taxon>
        <taxon>Sphingobacteriia</taxon>
        <taxon>Sphingobacteriales</taxon>
        <taxon>Sphingobacteriaceae</taxon>
        <taxon>Mucilaginibacter</taxon>
    </lineage>
</organism>
<keyword evidence="1" id="KW-0732">Signal</keyword>
<dbReference type="KEGG" id="mmab:HQ865_16790"/>
<feature type="chain" id="PRO_5029013261" evidence="1">
    <location>
        <begin position="24"/>
        <end position="133"/>
    </location>
</feature>
<sequence length="133" mass="14226">MKALIKSSAIVAVLALLSSAVFAAENPTKKAEPAAAKKDVVVFTALAQDKGVGVIIHKADISKTSVAIYDAEGNVVMKDIQAKNGNDVLKGYVLSALENGKYTIKVTSNNEVTKRVVNVYNDENNQKAFLFEL</sequence>
<dbReference type="NCBIfam" id="TIGR04183">
    <property type="entry name" value="Por_Secre_tail"/>
    <property type="match status" value="1"/>
</dbReference>